<proteinExistence type="predicted"/>
<evidence type="ECO:0000313" key="3">
    <source>
        <dbReference type="WBParaSite" id="nRc.2.0.1.t16500-RA"/>
    </source>
</evidence>
<organism evidence="2 3">
    <name type="scientific">Romanomermis culicivorax</name>
    <name type="common">Nematode worm</name>
    <dbReference type="NCBI Taxonomy" id="13658"/>
    <lineage>
        <taxon>Eukaryota</taxon>
        <taxon>Metazoa</taxon>
        <taxon>Ecdysozoa</taxon>
        <taxon>Nematoda</taxon>
        <taxon>Enoplea</taxon>
        <taxon>Dorylaimia</taxon>
        <taxon>Mermithida</taxon>
        <taxon>Mermithoidea</taxon>
        <taxon>Mermithidae</taxon>
        <taxon>Romanomermis</taxon>
    </lineage>
</organism>
<evidence type="ECO:0000313" key="2">
    <source>
        <dbReference type="Proteomes" id="UP000887565"/>
    </source>
</evidence>
<dbReference type="Proteomes" id="UP000887565">
    <property type="component" value="Unplaced"/>
</dbReference>
<dbReference type="AlphaFoldDB" id="A0A915IRK6"/>
<protein>
    <submittedName>
        <fullName evidence="3">Uncharacterized protein</fullName>
    </submittedName>
</protein>
<sequence length="87" mass="9776">MGPKDDDQDQKRHADAQPYGPDMSDKFEIQLRGQLYFAVRRCTVPYGTTFSCYTSPHAPYSTAPCGAVRRLMSGCYTSCRTVTNDNK</sequence>
<reference evidence="3" key="1">
    <citation type="submission" date="2022-11" db="UniProtKB">
        <authorList>
            <consortium name="WormBaseParasite"/>
        </authorList>
    </citation>
    <scope>IDENTIFICATION</scope>
</reference>
<name>A0A915IRK6_ROMCU</name>
<accession>A0A915IRK6</accession>
<feature type="region of interest" description="Disordered" evidence="1">
    <location>
        <begin position="1"/>
        <end position="24"/>
    </location>
</feature>
<keyword evidence="2" id="KW-1185">Reference proteome</keyword>
<dbReference type="WBParaSite" id="nRc.2.0.1.t16500-RA">
    <property type="protein sequence ID" value="nRc.2.0.1.t16500-RA"/>
    <property type="gene ID" value="nRc.2.0.1.g16500"/>
</dbReference>
<evidence type="ECO:0000256" key="1">
    <source>
        <dbReference type="SAM" id="MobiDB-lite"/>
    </source>
</evidence>